<feature type="region of interest" description="Disordered" evidence="1">
    <location>
        <begin position="1"/>
        <end position="23"/>
    </location>
</feature>
<evidence type="ECO:0000256" key="1">
    <source>
        <dbReference type="SAM" id="MobiDB-lite"/>
    </source>
</evidence>
<dbReference type="Proteomes" id="UP000255505">
    <property type="component" value="Plasmid III"/>
</dbReference>
<dbReference type="EMBL" id="LT991978">
    <property type="protein sequence ID" value="SPK77477.1"/>
    <property type="molecule type" value="Genomic_DNA"/>
</dbReference>
<geneLocation type="plasmid" evidence="2">
    <name>III</name>
</geneLocation>
<proteinExistence type="predicted"/>
<name>A0A375ISC8_9BURK</name>
<keyword evidence="2" id="KW-0614">Plasmid</keyword>
<sequence length="142" mass="15489">MENAVVLHQGGNAMRRPATGDHPSGCELRQQFGTIDAPDCATLSGPRRHPARVRELTGGQQRRFEIRRKVPVGGHAEFTVEQWRARQVDAERGIRHAVVCADQLDGRAQVGVVETDAQLHAGGIAGHASAKNNCVHRGYSQR</sequence>
<evidence type="ECO:0000313" key="2">
    <source>
        <dbReference type="EMBL" id="SPK77477.1"/>
    </source>
</evidence>
<dbReference type="AlphaFoldDB" id="A0A375ISC8"/>
<accession>A0A375ISC8</accession>
<protein>
    <submittedName>
        <fullName evidence="2">Uncharacterized protein</fullName>
    </submittedName>
</protein>
<organism evidence="2 3">
    <name type="scientific">Cupriavidus taiwanensis</name>
    <dbReference type="NCBI Taxonomy" id="164546"/>
    <lineage>
        <taxon>Bacteria</taxon>
        <taxon>Pseudomonadati</taxon>
        <taxon>Pseudomonadota</taxon>
        <taxon>Betaproteobacteria</taxon>
        <taxon>Burkholderiales</taxon>
        <taxon>Burkholderiaceae</taxon>
        <taxon>Cupriavidus</taxon>
    </lineage>
</organism>
<gene>
    <name evidence="2" type="ORF">CT19425_P30326</name>
</gene>
<evidence type="ECO:0000313" key="3">
    <source>
        <dbReference type="Proteomes" id="UP000255505"/>
    </source>
</evidence>
<reference evidence="2 3" key="1">
    <citation type="submission" date="2018-01" db="EMBL/GenBank/DDBJ databases">
        <authorList>
            <person name="Gaut B.S."/>
            <person name="Morton B.R."/>
            <person name="Clegg M.T."/>
            <person name="Duvall M.R."/>
        </authorList>
    </citation>
    <scope>NUCLEOTIDE SEQUENCE [LARGE SCALE GENOMIC DNA]</scope>
    <source>
        <strain evidence="2">Cupriavidus taiwanensis LMG 19425</strain>
        <plasmid evidence="3">Plasmid iii</plasmid>
    </source>
</reference>